<protein>
    <recommendedName>
        <fullName evidence="2">Terpene synthase</fullName>
        <ecNumber evidence="2">4.2.3.-</ecNumber>
    </recommendedName>
</protein>
<evidence type="ECO:0000256" key="1">
    <source>
        <dbReference type="ARBA" id="ARBA00023239"/>
    </source>
</evidence>
<evidence type="ECO:0000256" key="2">
    <source>
        <dbReference type="RuleBase" id="RU366034"/>
    </source>
</evidence>
<dbReference type="InterPro" id="IPR034686">
    <property type="entry name" value="Terpene_cyclase-like_2"/>
</dbReference>
<dbReference type="EMBL" id="JACTVJ010000030">
    <property type="protein sequence ID" value="MBC9718927.1"/>
    <property type="molecule type" value="Genomic_DNA"/>
</dbReference>
<gene>
    <name evidence="3" type="ORF">H9Y04_41015</name>
</gene>
<dbReference type="Pfam" id="PF19086">
    <property type="entry name" value="Terpene_syn_C_2"/>
    <property type="match status" value="1"/>
</dbReference>
<comment type="cofactor">
    <cofactor evidence="2">
        <name>Mg(2+)</name>
        <dbReference type="ChEBI" id="CHEBI:18420"/>
    </cofactor>
</comment>
<dbReference type="SFLD" id="SFLDG01020">
    <property type="entry name" value="Terpene_Cyclase_Like_2"/>
    <property type="match status" value="1"/>
</dbReference>
<name>A0ABR7STV4_9ACTN</name>
<dbReference type="EC" id="4.2.3.-" evidence="2"/>
<dbReference type="Gene3D" id="1.10.600.10">
    <property type="entry name" value="Farnesyl Diphosphate Synthase"/>
    <property type="match status" value="1"/>
</dbReference>
<keyword evidence="2" id="KW-0460">Magnesium</keyword>
<proteinExistence type="inferred from homology"/>
<dbReference type="RefSeq" id="WP_187819347.1">
    <property type="nucleotide sequence ID" value="NZ_JACTVJ010000030.1"/>
</dbReference>
<keyword evidence="4" id="KW-1185">Reference proteome</keyword>
<comment type="caution">
    <text evidence="3">The sequence shown here is derived from an EMBL/GenBank/DDBJ whole genome shotgun (WGS) entry which is preliminary data.</text>
</comment>
<dbReference type="SUPFAM" id="SSF48576">
    <property type="entry name" value="Terpenoid synthases"/>
    <property type="match status" value="1"/>
</dbReference>
<dbReference type="InterPro" id="IPR008949">
    <property type="entry name" value="Isoprenoid_synthase_dom_sf"/>
</dbReference>
<evidence type="ECO:0000313" key="4">
    <source>
        <dbReference type="Proteomes" id="UP000642284"/>
    </source>
</evidence>
<comment type="similarity">
    <text evidence="2">Belongs to the terpene synthase family.</text>
</comment>
<organism evidence="3 4">
    <name type="scientific">Streptomyces polyasparticus</name>
    <dbReference type="NCBI Taxonomy" id="2767826"/>
    <lineage>
        <taxon>Bacteria</taxon>
        <taxon>Bacillati</taxon>
        <taxon>Actinomycetota</taxon>
        <taxon>Actinomycetes</taxon>
        <taxon>Kitasatosporales</taxon>
        <taxon>Streptomycetaceae</taxon>
        <taxon>Streptomyces</taxon>
    </lineage>
</organism>
<accession>A0ABR7STV4</accession>
<reference evidence="3 4" key="1">
    <citation type="submission" date="2020-08" db="EMBL/GenBank/DDBJ databases">
        <title>Genemic of Streptomyces polyaspartic.</title>
        <authorList>
            <person name="Liu W."/>
        </authorList>
    </citation>
    <scope>NUCLEOTIDE SEQUENCE [LARGE SCALE GENOMIC DNA]</scope>
    <source>
        <strain evidence="3 4">TRM66268-LWL</strain>
    </source>
</reference>
<keyword evidence="2" id="KW-0479">Metal-binding</keyword>
<evidence type="ECO:0000313" key="3">
    <source>
        <dbReference type="EMBL" id="MBC9718927.1"/>
    </source>
</evidence>
<sequence>MPQDVDFGLPFPPRMSADLASATRHNTDWVREFGLVVGEAAVDWYVSWDMPKLAARGYPYAAGDGLALCADTMAFFFLFDDQFDGPLGRQPSRAAVVVRDLIGVVHDLQPRTENPLTRAFRDIWARARHGADSPWCVRTAHEWEYYFASYAHEAINRCRGVPADMERFLEVRRGMSGTGLPISLGERAAGVQVPPVAFHSPQMRIMRQITTDVTFMCNDVYSLEKEAARGDMDNVVLVIEKENGLCRADAIGETCRRVRRRCTRFCELAAEIPALCQELGLDATRTSAVHQYVEVMSAWIRGYHDWETETLRYTTSHQVVPHTRPGYFHGLL</sequence>
<dbReference type="Proteomes" id="UP000642284">
    <property type="component" value="Unassembled WGS sequence"/>
</dbReference>
<dbReference type="PANTHER" id="PTHR35201:SF4">
    <property type="entry name" value="BETA-PINACENE SYNTHASE-RELATED"/>
    <property type="match status" value="1"/>
</dbReference>
<keyword evidence="1 2" id="KW-0456">Lyase</keyword>
<dbReference type="PANTHER" id="PTHR35201">
    <property type="entry name" value="TERPENE SYNTHASE"/>
    <property type="match status" value="1"/>
</dbReference>
<dbReference type="SFLD" id="SFLDS00005">
    <property type="entry name" value="Isoprenoid_Synthase_Type_I"/>
    <property type="match status" value="1"/>
</dbReference>